<gene>
    <name evidence="3" type="ORF">HO133_000760</name>
</gene>
<feature type="transmembrane region" description="Helical" evidence="2">
    <location>
        <begin position="153"/>
        <end position="175"/>
    </location>
</feature>
<dbReference type="EMBL" id="JACCJB010000011">
    <property type="protein sequence ID" value="KAF6222713.1"/>
    <property type="molecule type" value="Genomic_DNA"/>
</dbReference>
<name>A0A8H6CG04_9LECA</name>
<keyword evidence="4" id="KW-1185">Reference proteome</keyword>
<dbReference type="AlphaFoldDB" id="A0A8H6CG04"/>
<dbReference type="PANTHER" id="PTHR32251:SF23">
    <property type="entry name" value="3-OXO-5-ALPHA-STEROID 4-DEHYDROGENASE (DUF1295)"/>
    <property type="match status" value="1"/>
</dbReference>
<keyword evidence="2" id="KW-0812">Transmembrane</keyword>
<keyword evidence="2" id="KW-0472">Membrane</keyword>
<dbReference type="GO" id="GO:0016020">
    <property type="term" value="C:membrane"/>
    <property type="evidence" value="ECO:0007669"/>
    <property type="project" value="TreeGrafter"/>
</dbReference>
<reference evidence="3 4" key="1">
    <citation type="journal article" date="2020" name="Genomics">
        <title>Complete, high-quality genomes from long-read metagenomic sequencing of two wolf lichen thalli reveals enigmatic genome architecture.</title>
        <authorList>
            <person name="McKenzie S.K."/>
            <person name="Walston R.F."/>
            <person name="Allen J.L."/>
        </authorList>
    </citation>
    <scope>NUCLEOTIDE SEQUENCE [LARGE SCALE GENOMIC DNA]</scope>
    <source>
        <strain evidence="3">WasteWater1</strain>
    </source>
</reference>
<sequence>MALPVIRSIAECTDYSKTVLPYIAQLYDLPQQIFENITNLQALKVLYVSTNPLISAFAFSLFLFPIFLVVSEINRNYSQVDRCWSILPTLYNAHFTAYAHATGLSTRRLDMLLLFSTFWSARLTYNYWRKGGYSIGSEDYRWDVLKEYISPPLFFIFNVVFISLAQSILLFLVATPTYVLLLSTKSTPAWTTADVVFSRAWGFLVFLAFYADGQQWSESCYLSVGFWTIISLTARILAYHSAKKEYQETAKVPKGFDQETLDRGFNTTGLWAYSRHPNFAAEQSVWVLLYGWSCWVTQTYYNWSIIGAVAYLILFQASTWFTELISARKYPEYEEYQKRVGKFLPKLPGGPPGNFSDQRVSKQVVK</sequence>
<feature type="transmembrane region" description="Helical" evidence="2">
    <location>
        <begin position="53"/>
        <end position="70"/>
    </location>
</feature>
<organism evidence="3 4">
    <name type="scientific">Letharia lupina</name>
    <dbReference type="NCBI Taxonomy" id="560253"/>
    <lineage>
        <taxon>Eukaryota</taxon>
        <taxon>Fungi</taxon>
        <taxon>Dikarya</taxon>
        <taxon>Ascomycota</taxon>
        <taxon>Pezizomycotina</taxon>
        <taxon>Lecanoromycetes</taxon>
        <taxon>OSLEUM clade</taxon>
        <taxon>Lecanoromycetidae</taxon>
        <taxon>Lecanorales</taxon>
        <taxon>Lecanorineae</taxon>
        <taxon>Parmeliaceae</taxon>
        <taxon>Letharia</taxon>
    </lineage>
</organism>
<dbReference type="Proteomes" id="UP000593566">
    <property type="component" value="Unassembled WGS sequence"/>
</dbReference>
<dbReference type="PANTHER" id="PTHR32251">
    <property type="entry name" value="3-OXO-5-ALPHA-STEROID 4-DEHYDROGENASE"/>
    <property type="match status" value="1"/>
</dbReference>
<keyword evidence="2" id="KW-1133">Transmembrane helix</keyword>
<proteinExistence type="predicted"/>
<comment type="caution">
    <text evidence="3">The sequence shown here is derived from an EMBL/GenBank/DDBJ whole genome shotgun (WGS) entry which is preliminary data.</text>
</comment>
<evidence type="ECO:0000313" key="4">
    <source>
        <dbReference type="Proteomes" id="UP000593566"/>
    </source>
</evidence>
<feature type="transmembrane region" description="Helical" evidence="2">
    <location>
        <begin position="220"/>
        <end position="238"/>
    </location>
</feature>
<dbReference type="Gene3D" id="1.20.120.1630">
    <property type="match status" value="1"/>
</dbReference>
<dbReference type="RefSeq" id="XP_037152059.1">
    <property type="nucleotide sequence ID" value="XM_037291697.1"/>
</dbReference>
<accession>A0A8H6CG04</accession>
<protein>
    <recommendedName>
        <fullName evidence="5">Steroid 5-alpha reductase C-terminal domain-containing protein</fullName>
    </recommendedName>
</protein>
<feature type="region of interest" description="Disordered" evidence="1">
    <location>
        <begin position="345"/>
        <end position="366"/>
    </location>
</feature>
<evidence type="ECO:0000313" key="3">
    <source>
        <dbReference type="EMBL" id="KAF6222713.1"/>
    </source>
</evidence>
<feature type="transmembrane region" description="Helical" evidence="2">
    <location>
        <begin position="300"/>
        <end position="321"/>
    </location>
</feature>
<evidence type="ECO:0000256" key="2">
    <source>
        <dbReference type="SAM" id="Phobius"/>
    </source>
</evidence>
<dbReference type="Pfam" id="PF06966">
    <property type="entry name" value="DUF1295"/>
    <property type="match status" value="1"/>
</dbReference>
<evidence type="ECO:0008006" key="5">
    <source>
        <dbReference type="Google" id="ProtNLM"/>
    </source>
</evidence>
<evidence type="ECO:0000256" key="1">
    <source>
        <dbReference type="SAM" id="MobiDB-lite"/>
    </source>
</evidence>
<dbReference type="GeneID" id="59329178"/>
<dbReference type="InterPro" id="IPR010721">
    <property type="entry name" value="UstE-like"/>
</dbReference>
<feature type="transmembrane region" description="Helical" evidence="2">
    <location>
        <begin position="195"/>
        <end position="213"/>
    </location>
</feature>